<sequence length="109" mass="11956">MPPDRTPRWRPRAAQLRRYEANIPRGGPVETGGRRDFPVNDRAGTRSAARLGIRCDVQLAAPCGAFLAIPYLGNILVQGADTRWASAVALAGLIAVCRSRLRHQRRRAG</sequence>
<accession>A0A9X8N5R7</accession>
<proteinExistence type="predicted"/>
<evidence type="ECO:0000313" key="2">
    <source>
        <dbReference type="Proteomes" id="UP000184388"/>
    </source>
</evidence>
<evidence type="ECO:0000313" key="1">
    <source>
        <dbReference type="EMBL" id="SHN09634.1"/>
    </source>
</evidence>
<dbReference type="Proteomes" id="UP000184388">
    <property type="component" value="Unassembled WGS sequence"/>
</dbReference>
<comment type="caution">
    <text evidence="1">The sequence shown here is derived from an EMBL/GenBank/DDBJ whole genome shotgun (WGS) entry which is preliminary data.</text>
</comment>
<gene>
    <name evidence="1" type="ORF">SAMN05216268_119151</name>
</gene>
<name>A0A9X8N5R7_9ACTN</name>
<protein>
    <submittedName>
        <fullName evidence="1">Uncharacterized protein</fullName>
    </submittedName>
</protein>
<reference evidence="2" key="1">
    <citation type="submission" date="2016-11" db="EMBL/GenBank/DDBJ databases">
        <authorList>
            <person name="Jaros S."/>
            <person name="Januszkiewicz K."/>
            <person name="Wedrychowicz H."/>
        </authorList>
    </citation>
    <scope>NUCLEOTIDE SEQUENCE [LARGE SCALE GENOMIC DNA]</scope>
    <source>
        <strain evidence="2">CGMCC 4.3555</strain>
    </source>
</reference>
<organism evidence="1 2">
    <name type="scientific">Streptomyces yunnanensis</name>
    <dbReference type="NCBI Taxonomy" id="156453"/>
    <lineage>
        <taxon>Bacteria</taxon>
        <taxon>Bacillati</taxon>
        <taxon>Actinomycetota</taxon>
        <taxon>Actinomycetes</taxon>
        <taxon>Kitasatosporales</taxon>
        <taxon>Streptomycetaceae</taxon>
        <taxon>Streptomyces</taxon>
    </lineage>
</organism>
<dbReference type="AlphaFoldDB" id="A0A9X8N5R7"/>
<dbReference type="EMBL" id="FRBK01000019">
    <property type="protein sequence ID" value="SHN09634.1"/>
    <property type="molecule type" value="Genomic_DNA"/>
</dbReference>